<proteinExistence type="predicted"/>
<dbReference type="InterPro" id="IPR034660">
    <property type="entry name" value="DinB/YfiT-like"/>
</dbReference>
<feature type="domain" description="Mycothiol-dependent maleylpyruvate isomerase metal-binding" evidence="1">
    <location>
        <begin position="7"/>
        <end position="127"/>
    </location>
</feature>
<dbReference type="Proteomes" id="UP001140272">
    <property type="component" value="Unassembled WGS sequence"/>
</dbReference>
<dbReference type="NCBIfam" id="TIGR03086">
    <property type="entry name" value="TIGR03086 family metal-binding protein"/>
    <property type="match status" value="1"/>
</dbReference>
<reference evidence="2" key="1">
    <citation type="submission" date="2020-07" db="EMBL/GenBank/DDBJ databases">
        <authorList>
            <person name="Pettersson B.M.F."/>
            <person name="Behra P.R.K."/>
            <person name="Ramesh M."/>
            <person name="Das S."/>
            <person name="Dasgupta S."/>
            <person name="Kirsebom L.A."/>
        </authorList>
    </citation>
    <scope>NUCLEOTIDE SEQUENCE</scope>
    <source>
        <strain evidence="2">DSM 45406</strain>
    </source>
</reference>
<evidence type="ECO:0000313" key="4">
    <source>
        <dbReference type="Proteomes" id="UP001055159"/>
    </source>
</evidence>
<evidence type="ECO:0000313" key="3">
    <source>
        <dbReference type="EMBL" id="ULP36625.1"/>
    </source>
</evidence>
<keyword evidence="4" id="KW-1185">Reference proteome</keyword>
<reference evidence="2" key="2">
    <citation type="journal article" date="2022" name="BMC Genomics">
        <title>Comparative genome analysis of mycobacteria focusing on tRNA and non-coding RNA.</title>
        <authorList>
            <person name="Behra P.R.K."/>
            <person name="Pettersson B.M.F."/>
            <person name="Ramesh M."/>
            <person name="Das S."/>
            <person name="Dasgupta S."/>
            <person name="Kirsebom L.A."/>
        </authorList>
    </citation>
    <scope>NUCLEOTIDE SEQUENCE</scope>
    <source>
        <strain evidence="2">DSM 45406</strain>
    </source>
</reference>
<protein>
    <submittedName>
        <fullName evidence="3">TIGR03086 family metal-binding protein</fullName>
    </submittedName>
    <submittedName>
        <fullName evidence="2">TIGR03086 family protein</fullName>
    </submittedName>
</protein>
<dbReference type="Pfam" id="PF11716">
    <property type="entry name" value="MDMPI_N"/>
    <property type="match status" value="1"/>
</dbReference>
<dbReference type="EMBL" id="JACKRN010000678">
    <property type="protein sequence ID" value="MCV7072327.1"/>
    <property type="molecule type" value="Genomic_DNA"/>
</dbReference>
<sequence>MIDMTSACAGTATLLDNLDDEQLSEPTPCAAMSVAALTSHLGGLASAFTAAAAKQFGQSTDSPPEISEDLDADWRTSYPERLRAMAAAWGDPSAWEGTSRAGGVDFPAEVGGLIALTEVVVHGWDLARATGQPYAVDEDVLKAVLPHVTTFAEGPPVEGLFDAAVPVSEDAPLLDRVVALTGRDPRWSR</sequence>
<dbReference type="InterPro" id="IPR024344">
    <property type="entry name" value="MDMPI_metal-binding"/>
</dbReference>
<dbReference type="AlphaFoldDB" id="A0A9X3BQA4"/>
<dbReference type="InterPro" id="IPR017517">
    <property type="entry name" value="Maleyloyr_isom"/>
</dbReference>
<dbReference type="SUPFAM" id="SSF109854">
    <property type="entry name" value="DinB/YfiT-like putative metalloenzymes"/>
    <property type="match status" value="1"/>
</dbReference>
<reference evidence="3" key="3">
    <citation type="submission" date="2022-08" db="EMBL/GenBank/DDBJ databases">
        <title>Whole genome sequencing of non-tuberculosis mycobacteria type-strains.</title>
        <authorList>
            <person name="Igarashi Y."/>
            <person name="Osugi A."/>
            <person name="Mitarai S."/>
        </authorList>
    </citation>
    <scope>NUCLEOTIDE SEQUENCE</scope>
    <source>
        <strain evidence="3">JCM 16372</strain>
    </source>
</reference>
<dbReference type="Gene3D" id="1.20.120.450">
    <property type="entry name" value="dinb family like domain"/>
    <property type="match status" value="1"/>
</dbReference>
<dbReference type="RefSeq" id="WP_043413626.1">
    <property type="nucleotide sequence ID" value="NZ_CP092427.2"/>
</dbReference>
<dbReference type="Proteomes" id="UP001055159">
    <property type="component" value="Chromosome"/>
</dbReference>
<name>A0A9X3BQA4_9MYCO</name>
<dbReference type="GO" id="GO:0046872">
    <property type="term" value="F:metal ion binding"/>
    <property type="evidence" value="ECO:0007669"/>
    <property type="project" value="InterPro"/>
</dbReference>
<gene>
    <name evidence="2" type="ORF">H7H73_20050</name>
    <name evidence="3" type="ORF">MJO55_26205</name>
</gene>
<evidence type="ECO:0000313" key="5">
    <source>
        <dbReference type="Proteomes" id="UP001140272"/>
    </source>
</evidence>
<dbReference type="InterPro" id="IPR017520">
    <property type="entry name" value="CHP03086"/>
</dbReference>
<evidence type="ECO:0000259" key="1">
    <source>
        <dbReference type="Pfam" id="PF11716"/>
    </source>
</evidence>
<accession>A0A9X3BQA4</accession>
<organism evidence="2 5">
    <name type="scientific">Mycolicibacterium rufum</name>
    <dbReference type="NCBI Taxonomy" id="318424"/>
    <lineage>
        <taxon>Bacteria</taxon>
        <taxon>Bacillati</taxon>
        <taxon>Actinomycetota</taxon>
        <taxon>Actinomycetes</taxon>
        <taxon>Mycobacteriales</taxon>
        <taxon>Mycobacteriaceae</taxon>
        <taxon>Mycolicibacterium</taxon>
    </lineage>
</organism>
<dbReference type="EMBL" id="CP092427">
    <property type="protein sequence ID" value="ULP36625.1"/>
    <property type="molecule type" value="Genomic_DNA"/>
</dbReference>
<evidence type="ECO:0000313" key="2">
    <source>
        <dbReference type="EMBL" id="MCV7072327.1"/>
    </source>
</evidence>
<dbReference type="NCBIfam" id="TIGR03083">
    <property type="entry name" value="maleylpyruvate isomerase family mycothiol-dependent enzyme"/>
    <property type="match status" value="1"/>
</dbReference>